<dbReference type="InterPro" id="IPR001387">
    <property type="entry name" value="Cro/C1-type_HTH"/>
</dbReference>
<organism evidence="1 2">
    <name type="scientific">Streptomyces clavuligerus</name>
    <dbReference type="NCBI Taxonomy" id="1901"/>
    <lineage>
        <taxon>Bacteria</taxon>
        <taxon>Bacillati</taxon>
        <taxon>Actinomycetota</taxon>
        <taxon>Actinomycetes</taxon>
        <taxon>Kitasatosporales</taxon>
        <taxon>Streptomycetaceae</taxon>
        <taxon>Streptomyces</taxon>
    </lineage>
</organism>
<reference evidence="1 2" key="1">
    <citation type="journal article" date="2010" name="Genome Biol. Evol.">
        <title>The sequence of a 1.8-mb bacterial linear plasmid reveals a rich evolutionary reservoir of secondary metabolic pathways.</title>
        <authorList>
            <person name="Medema M.H."/>
            <person name="Trefzer A."/>
            <person name="Kovalchuk A."/>
            <person name="van den Berg M."/>
            <person name="Mueller U."/>
            <person name="Heijne W."/>
            <person name="Wu L."/>
            <person name="Alam M.T."/>
            <person name="Ronning C.M."/>
            <person name="Nierman W.C."/>
            <person name="Bovenberg R.A.L."/>
            <person name="Breitling R."/>
            <person name="Takano E."/>
        </authorList>
    </citation>
    <scope>NUCLEOTIDE SEQUENCE [LARGE SCALE GENOMIC DNA]</scope>
    <source>
        <strain evidence="2">ATCC 27064 / DSM 738 / JCM 4710 / NBRC 13307 / NCIMB 12785 / NRRL 3585 / VKM Ac-602</strain>
    </source>
</reference>
<sequence>MTPESATAHADQGHHLCGIGDFLRSRRARISPADVGLPHLGRRRVPGLRREELAQLAGVSADYYTRLERGRARNVSDAVLDAVADALDLDDTERGYLQHLARPSRITRIGRSPRRQGQEAMTVRPGLRRVLETLDGSPAYVLGPCADVVAWNRPADAVYGFSALHPDQRNAARHTFLHPGAQDFYPEWRAVAAEVVVLLHQHALGDPGDRRLARLCGELAVRSELFRQIWAQHPLAARTHGVKRINHPAVGGLALGYELLALPGDPRQTLVVLTAAPGSRTSRRLRSLTDRPRGEGPH</sequence>
<evidence type="ECO:0000313" key="1">
    <source>
        <dbReference type="EMBL" id="EFG08525.1"/>
    </source>
</evidence>
<dbReference type="Gene3D" id="3.30.450.180">
    <property type="match status" value="1"/>
</dbReference>
<keyword evidence="1" id="KW-0238">DNA-binding</keyword>
<dbReference type="SMART" id="SM00530">
    <property type="entry name" value="HTH_XRE"/>
    <property type="match status" value="1"/>
</dbReference>
<dbReference type="RefSeq" id="WP_003953326.1">
    <property type="nucleotide sequence ID" value="NZ_CM000913.1"/>
</dbReference>
<dbReference type="AlphaFoldDB" id="B5GNT0"/>
<dbReference type="Pfam" id="PF13560">
    <property type="entry name" value="HTH_31"/>
    <property type="match status" value="1"/>
</dbReference>
<dbReference type="OrthoDB" id="3542608at2"/>
<proteinExistence type="predicted"/>
<gene>
    <name evidence="1" type="ORF">SCLAV_3454</name>
</gene>
<dbReference type="GeneID" id="93730036"/>
<dbReference type="PANTHER" id="PTHR35010">
    <property type="entry name" value="BLL4672 PROTEIN-RELATED"/>
    <property type="match status" value="1"/>
</dbReference>
<accession>B5GNT0</accession>
<dbReference type="Proteomes" id="UP000002357">
    <property type="component" value="Chromosome"/>
</dbReference>
<keyword evidence="2" id="KW-1185">Reference proteome</keyword>
<dbReference type="EMBL" id="CM000913">
    <property type="protein sequence ID" value="EFG08525.1"/>
    <property type="molecule type" value="Genomic_DNA"/>
</dbReference>
<dbReference type="SUPFAM" id="SSF47413">
    <property type="entry name" value="lambda repressor-like DNA-binding domains"/>
    <property type="match status" value="1"/>
</dbReference>
<dbReference type="KEGG" id="sclf:BB341_11410"/>
<dbReference type="InterPro" id="IPR010982">
    <property type="entry name" value="Lambda_DNA-bd_dom_sf"/>
</dbReference>
<dbReference type="eggNOG" id="COG1396">
    <property type="taxonomic scope" value="Bacteria"/>
</dbReference>
<evidence type="ECO:0000313" key="2">
    <source>
        <dbReference type="Proteomes" id="UP000002357"/>
    </source>
</evidence>
<dbReference type="Gene3D" id="1.10.260.40">
    <property type="entry name" value="lambda repressor-like DNA-binding domains"/>
    <property type="match status" value="1"/>
</dbReference>
<dbReference type="CDD" id="cd00093">
    <property type="entry name" value="HTH_XRE"/>
    <property type="match status" value="1"/>
</dbReference>
<dbReference type="Pfam" id="PF17765">
    <property type="entry name" value="MLTR_LBD"/>
    <property type="match status" value="1"/>
</dbReference>
<dbReference type="STRING" id="1901.BB341_11410"/>
<dbReference type="InterPro" id="IPR041413">
    <property type="entry name" value="MLTR_LBD"/>
</dbReference>
<dbReference type="GO" id="GO:0003677">
    <property type="term" value="F:DNA binding"/>
    <property type="evidence" value="ECO:0007669"/>
    <property type="project" value="UniProtKB-KW"/>
</dbReference>
<name>B5GNT0_STRCL</name>
<dbReference type="PROSITE" id="PS50943">
    <property type="entry name" value="HTH_CROC1"/>
    <property type="match status" value="1"/>
</dbReference>
<dbReference type="PANTHER" id="PTHR35010:SF2">
    <property type="entry name" value="BLL4672 PROTEIN"/>
    <property type="match status" value="1"/>
</dbReference>
<protein>
    <submittedName>
        <fullName evidence="1">Putative DNA-binding protein</fullName>
    </submittedName>
</protein>